<comment type="caution">
    <text evidence="1">The sequence shown here is derived from an EMBL/GenBank/DDBJ whole genome shotgun (WGS) entry which is preliminary data.</text>
</comment>
<dbReference type="AlphaFoldDB" id="A0A9P8TRZ8"/>
<keyword evidence="2" id="KW-1185">Reference proteome</keyword>
<proteinExistence type="predicted"/>
<gene>
    <name evidence="1" type="ORF">WICPIJ_000296</name>
</gene>
<dbReference type="EMBL" id="JAEUBG010000192">
    <property type="protein sequence ID" value="KAH3688696.1"/>
    <property type="molecule type" value="Genomic_DNA"/>
</dbReference>
<evidence type="ECO:0000313" key="2">
    <source>
        <dbReference type="Proteomes" id="UP000774326"/>
    </source>
</evidence>
<accession>A0A9P8TRZ8</accession>
<protein>
    <submittedName>
        <fullName evidence="1">Uncharacterized protein</fullName>
    </submittedName>
</protein>
<name>A0A9P8TRZ8_WICPI</name>
<sequence>MSTEIFESIIDTNLPSAGTPLFSNSIFHPLDQLFSSLKQTLKQDTVQQNTNIKSFNVNNSKQSSIGSKYEGKSV</sequence>
<evidence type="ECO:0000313" key="1">
    <source>
        <dbReference type="EMBL" id="KAH3688696.1"/>
    </source>
</evidence>
<reference evidence="1" key="2">
    <citation type="submission" date="2021-01" db="EMBL/GenBank/DDBJ databases">
        <authorList>
            <person name="Schikora-Tamarit M.A."/>
        </authorList>
    </citation>
    <scope>NUCLEOTIDE SEQUENCE</scope>
    <source>
        <strain evidence="1">CBS2887</strain>
    </source>
</reference>
<organism evidence="1 2">
    <name type="scientific">Wickerhamomyces pijperi</name>
    <name type="common">Yeast</name>
    <name type="synonym">Pichia pijperi</name>
    <dbReference type="NCBI Taxonomy" id="599730"/>
    <lineage>
        <taxon>Eukaryota</taxon>
        <taxon>Fungi</taxon>
        <taxon>Dikarya</taxon>
        <taxon>Ascomycota</taxon>
        <taxon>Saccharomycotina</taxon>
        <taxon>Saccharomycetes</taxon>
        <taxon>Phaffomycetales</taxon>
        <taxon>Wickerhamomycetaceae</taxon>
        <taxon>Wickerhamomyces</taxon>
    </lineage>
</organism>
<reference evidence="1" key="1">
    <citation type="journal article" date="2021" name="Open Biol.">
        <title>Shared evolutionary footprints suggest mitochondrial oxidative damage underlies multiple complex I losses in fungi.</title>
        <authorList>
            <person name="Schikora-Tamarit M.A."/>
            <person name="Marcet-Houben M."/>
            <person name="Nosek J."/>
            <person name="Gabaldon T."/>
        </authorList>
    </citation>
    <scope>NUCLEOTIDE SEQUENCE</scope>
    <source>
        <strain evidence="1">CBS2887</strain>
    </source>
</reference>
<dbReference type="Proteomes" id="UP000774326">
    <property type="component" value="Unassembled WGS sequence"/>
</dbReference>